<evidence type="ECO:0000313" key="2">
    <source>
        <dbReference type="Proteomes" id="UP000283269"/>
    </source>
</evidence>
<proteinExistence type="predicted"/>
<organism evidence="1 2">
    <name type="scientific">Psilocybe cyanescens</name>
    <dbReference type="NCBI Taxonomy" id="93625"/>
    <lineage>
        <taxon>Eukaryota</taxon>
        <taxon>Fungi</taxon>
        <taxon>Dikarya</taxon>
        <taxon>Basidiomycota</taxon>
        <taxon>Agaricomycotina</taxon>
        <taxon>Agaricomycetes</taxon>
        <taxon>Agaricomycetidae</taxon>
        <taxon>Agaricales</taxon>
        <taxon>Agaricineae</taxon>
        <taxon>Strophariaceae</taxon>
        <taxon>Psilocybe</taxon>
    </lineage>
</organism>
<comment type="caution">
    <text evidence="1">The sequence shown here is derived from an EMBL/GenBank/DDBJ whole genome shotgun (WGS) entry which is preliminary data.</text>
</comment>
<sequence>MPSMELWLARNIYNTQYCPQTEDSLQTITDLFWQHPTSPATSTLILKLKEFSRLRAVSLPEDVWADPRAEGKISPLNTIKVLELRSAMKTLWILPIIAMFPCLKRLIIMPDDPHSGNITERHPEADIFSLYEQSSNLVYVDVRISDIFFKQWINKLLSPEMVIIPYDRVLELE</sequence>
<evidence type="ECO:0000313" key="1">
    <source>
        <dbReference type="EMBL" id="PPQ88830.1"/>
    </source>
</evidence>
<keyword evidence="2" id="KW-1185">Reference proteome</keyword>
<dbReference type="AlphaFoldDB" id="A0A409XDJ9"/>
<name>A0A409XDJ9_PSICY</name>
<dbReference type="Proteomes" id="UP000283269">
    <property type="component" value="Unassembled WGS sequence"/>
</dbReference>
<dbReference type="EMBL" id="NHYD01002009">
    <property type="protein sequence ID" value="PPQ88830.1"/>
    <property type="molecule type" value="Genomic_DNA"/>
</dbReference>
<protein>
    <submittedName>
        <fullName evidence="1">Uncharacterized protein</fullName>
    </submittedName>
</protein>
<reference evidence="1 2" key="1">
    <citation type="journal article" date="2018" name="Evol. Lett.">
        <title>Horizontal gene cluster transfer increased hallucinogenic mushroom diversity.</title>
        <authorList>
            <person name="Reynolds H.T."/>
            <person name="Vijayakumar V."/>
            <person name="Gluck-Thaler E."/>
            <person name="Korotkin H.B."/>
            <person name="Matheny P.B."/>
            <person name="Slot J.C."/>
        </authorList>
    </citation>
    <scope>NUCLEOTIDE SEQUENCE [LARGE SCALE GENOMIC DNA]</scope>
    <source>
        <strain evidence="1 2">2631</strain>
    </source>
</reference>
<accession>A0A409XDJ9</accession>
<gene>
    <name evidence="1" type="ORF">CVT25_009305</name>
</gene>
<dbReference type="InParanoid" id="A0A409XDJ9"/>